<feature type="compositionally biased region" description="Low complexity" evidence="2">
    <location>
        <begin position="551"/>
        <end position="562"/>
    </location>
</feature>
<comment type="caution">
    <text evidence="3">The sequence shown here is derived from an EMBL/GenBank/DDBJ whole genome shotgun (WGS) entry which is preliminary data.</text>
</comment>
<dbReference type="Proteomes" id="UP000242519">
    <property type="component" value="Unassembled WGS sequence"/>
</dbReference>
<feature type="compositionally biased region" description="Low complexity" evidence="2">
    <location>
        <begin position="202"/>
        <end position="214"/>
    </location>
</feature>
<feature type="region of interest" description="Disordered" evidence="2">
    <location>
        <begin position="520"/>
        <end position="565"/>
    </location>
</feature>
<protein>
    <submittedName>
        <fullName evidence="3">Uncharacterized protein</fullName>
    </submittedName>
</protein>
<feature type="region of interest" description="Disordered" evidence="2">
    <location>
        <begin position="438"/>
        <end position="466"/>
    </location>
</feature>
<keyword evidence="1" id="KW-0175">Coiled coil</keyword>
<keyword evidence="4" id="KW-1185">Reference proteome</keyword>
<feature type="compositionally biased region" description="Polar residues" evidence="2">
    <location>
        <begin position="344"/>
        <end position="356"/>
    </location>
</feature>
<evidence type="ECO:0000256" key="2">
    <source>
        <dbReference type="SAM" id="MobiDB-lite"/>
    </source>
</evidence>
<reference evidence="3 4" key="1">
    <citation type="submission" date="2017-04" db="EMBL/GenBank/DDBJ databases">
        <title>Draft genome sequence of Marssonina coronaria NL1: causal agent of apple blotch.</title>
        <authorList>
            <person name="Cheng Q."/>
        </authorList>
    </citation>
    <scope>NUCLEOTIDE SEQUENCE [LARGE SCALE GENOMIC DNA]</scope>
    <source>
        <strain evidence="3 4">NL1</strain>
    </source>
</reference>
<organism evidence="3 4">
    <name type="scientific">Diplocarpon coronariae</name>
    <dbReference type="NCBI Taxonomy" id="2795749"/>
    <lineage>
        <taxon>Eukaryota</taxon>
        <taxon>Fungi</taxon>
        <taxon>Dikarya</taxon>
        <taxon>Ascomycota</taxon>
        <taxon>Pezizomycotina</taxon>
        <taxon>Leotiomycetes</taxon>
        <taxon>Helotiales</taxon>
        <taxon>Drepanopezizaceae</taxon>
        <taxon>Diplocarpon</taxon>
    </lineage>
</organism>
<feature type="compositionally biased region" description="Basic and acidic residues" evidence="2">
    <location>
        <begin position="324"/>
        <end position="343"/>
    </location>
</feature>
<feature type="compositionally biased region" description="Polar residues" evidence="2">
    <location>
        <begin position="456"/>
        <end position="466"/>
    </location>
</feature>
<sequence>MRAMLAGDRRAGDELVERVLVAGWQGEGSGQEIKVDWEGVKVRDMRENKKMPGIAEGEEEEGVWNEKWEVRTVREWCLLKVKGRFGSPRGWREILEEEAEEAEEEEEEAEANDEGYLAHHNEGHTVTHLEGPCENRNLEGRPNGSLAERMYDHRHPQGHAEGWQDGGSTQGQQGDGHTQDPHDNTPTQGLQITPPPGRHSKSTIARRSTISISIPQPLSARRRPESTSDQPRSSASPSTLPSTPQIHVPGSWHDLPQASAGYPSPRASPAIAVVKTGYTFCHPLYPRPPSTSNTITRDIDAGYNSHASHIQATTRSLSPSPSLRTREDHNPAESRDSTKKSRSDNQTSHHYTNTNKSKGRADKSLHTNESYYTGNAHHMNDSYCAERCHPYLPDENTCADRASATPATDDDSNDAFSAHYDPFSQSKFSFPVAAIAADSGSESGPESTIPRRSYEHTSTYQPSEYTSLYQSSDPRQIYRLAGQSQRRMSATETAGWEAAFATVTGTGLTSAKEIHPVFLSTSSRSATPPTATSTPSLLAIRRPRSTPPTATPTATTPSASTSYHRPHSALAYASVTDSNTLCSIRASIAAESAQLAILQTGVSAAASLLHEQRGELGVVKEELADAKEELAAIQQKRVAAIKQEKDEIAGLRATKARQATDITNFSAKVVELQGELAELHSSLRPLADSKGDYHSVSHKFSNRHLRHDFTSGNPSAGLPPTGLLPALTATSPPTSPYLTQDLTAIRAEKKQLYTDIQRVRDVMLQGRDILATWRDRAEGWRAGLLQVWRAVEEGLVACEGVDRSKSEVRREEEKGCASSKRTYYKAPGGTKDDYPQHEHLLLHRSRSKAANLNAGAEKDGRETVSRLEEFLREVEHLSLGRQRLSEGPSTKKG</sequence>
<dbReference type="AlphaFoldDB" id="A0A218Z813"/>
<evidence type="ECO:0000256" key="1">
    <source>
        <dbReference type="SAM" id="Coils"/>
    </source>
</evidence>
<evidence type="ECO:0000313" key="4">
    <source>
        <dbReference type="Proteomes" id="UP000242519"/>
    </source>
</evidence>
<evidence type="ECO:0000313" key="3">
    <source>
        <dbReference type="EMBL" id="OWP04209.1"/>
    </source>
</evidence>
<gene>
    <name evidence="3" type="ORF">B2J93_2948</name>
</gene>
<feature type="region of interest" description="Disordered" evidence="2">
    <location>
        <begin position="126"/>
        <end position="264"/>
    </location>
</feature>
<feature type="compositionally biased region" description="Low complexity" evidence="2">
    <location>
        <begin position="313"/>
        <end position="323"/>
    </location>
</feature>
<feature type="compositionally biased region" description="Basic and acidic residues" evidence="2">
    <location>
        <begin position="126"/>
        <end position="139"/>
    </location>
</feature>
<dbReference type="InParanoid" id="A0A218Z813"/>
<name>A0A218Z813_9HELO</name>
<feature type="coiled-coil region" evidence="1">
    <location>
        <begin position="92"/>
        <end position="119"/>
    </location>
</feature>
<feature type="coiled-coil region" evidence="1">
    <location>
        <begin position="609"/>
        <end position="643"/>
    </location>
</feature>
<accession>A0A218Z813</accession>
<feature type="region of interest" description="Disordered" evidence="2">
    <location>
        <begin position="309"/>
        <end position="365"/>
    </location>
</feature>
<proteinExistence type="predicted"/>
<dbReference type="EMBL" id="MZNU01000120">
    <property type="protein sequence ID" value="OWP04209.1"/>
    <property type="molecule type" value="Genomic_DNA"/>
</dbReference>
<feature type="compositionally biased region" description="Low complexity" evidence="2">
    <location>
        <begin position="520"/>
        <end position="539"/>
    </location>
</feature>
<feature type="compositionally biased region" description="Low complexity" evidence="2">
    <location>
        <begin position="231"/>
        <end position="244"/>
    </location>
</feature>